<comment type="caution">
    <text evidence="1">The sequence shown here is derived from an EMBL/GenBank/DDBJ whole genome shotgun (WGS) entry which is preliminary data.</text>
</comment>
<sequence>MTANNFEDIFQSLEKGVESVATSSLKEYLSQAKTDGQRVLTDLKDNLERWAGEVETGAMTKEDLEFLLQEETALDELVSLKQAGLAAVRIDKFRNSLINMVVDTLFGFIKV</sequence>
<name>A0ABW3Q5J6_9BACT</name>
<dbReference type="RefSeq" id="WP_379884089.1">
    <property type="nucleotide sequence ID" value="NZ_JBHTLP010000004.1"/>
</dbReference>
<keyword evidence="2" id="KW-1185">Reference proteome</keyword>
<reference evidence="2" key="1">
    <citation type="journal article" date="2019" name="Int. J. Syst. Evol. Microbiol.">
        <title>The Global Catalogue of Microorganisms (GCM) 10K type strain sequencing project: providing services to taxonomists for standard genome sequencing and annotation.</title>
        <authorList>
            <consortium name="The Broad Institute Genomics Platform"/>
            <consortium name="The Broad Institute Genome Sequencing Center for Infectious Disease"/>
            <person name="Wu L."/>
            <person name="Ma J."/>
        </authorList>
    </citation>
    <scope>NUCLEOTIDE SEQUENCE [LARGE SCALE GENOMIC DNA]</scope>
    <source>
        <strain evidence="2">CCUG 55608</strain>
    </source>
</reference>
<evidence type="ECO:0000313" key="2">
    <source>
        <dbReference type="Proteomes" id="UP001597116"/>
    </source>
</evidence>
<dbReference type="Proteomes" id="UP001597116">
    <property type="component" value="Unassembled WGS sequence"/>
</dbReference>
<proteinExistence type="predicted"/>
<protein>
    <submittedName>
        <fullName evidence="1">Uncharacterized protein</fullName>
    </submittedName>
</protein>
<dbReference type="EMBL" id="JBHTLP010000004">
    <property type="protein sequence ID" value="MFD1140974.1"/>
    <property type="molecule type" value="Genomic_DNA"/>
</dbReference>
<evidence type="ECO:0000313" key="1">
    <source>
        <dbReference type="EMBL" id="MFD1140974.1"/>
    </source>
</evidence>
<gene>
    <name evidence="1" type="ORF">ACFQ4C_07635</name>
</gene>
<accession>A0ABW3Q5J6</accession>
<organism evidence="1 2">
    <name type="scientific">Larkinella insperata</name>
    <dbReference type="NCBI Taxonomy" id="332158"/>
    <lineage>
        <taxon>Bacteria</taxon>
        <taxon>Pseudomonadati</taxon>
        <taxon>Bacteroidota</taxon>
        <taxon>Cytophagia</taxon>
        <taxon>Cytophagales</taxon>
        <taxon>Spirosomataceae</taxon>
        <taxon>Larkinella</taxon>
    </lineage>
</organism>